<organism evidence="9 10">
    <name type="scientific">Gloeophyllum trabeum (strain ATCC 11539 / FP-39264 / Madison 617)</name>
    <name type="common">Brown rot fungus</name>
    <dbReference type="NCBI Taxonomy" id="670483"/>
    <lineage>
        <taxon>Eukaryota</taxon>
        <taxon>Fungi</taxon>
        <taxon>Dikarya</taxon>
        <taxon>Basidiomycota</taxon>
        <taxon>Agaricomycotina</taxon>
        <taxon>Agaricomycetes</taxon>
        <taxon>Gloeophyllales</taxon>
        <taxon>Gloeophyllaceae</taxon>
        <taxon>Gloeophyllum</taxon>
    </lineage>
</organism>
<evidence type="ECO:0000256" key="3">
    <source>
        <dbReference type="ARBA" id="ARBA00022692"/>
    </source>
</evidence>
<proteinExistence type="predicted"/>
<feature type="region of interest" description="Disordered" evidence="6">
    <location>
        <begin position="1"/>
        <end position="74"/>
    </location>
</feature>
<keyword evidence="3 7" id="KW-0812">Transmembrane</keyword>
<feature type="compositionally biased region" description="Pro residues" evidence="6">
    <location>
        <begin position="1"/>
        <end position="18"/>
    </location>
</feature>
<gene>
    <name evidence="9" type="ORF">GLOTRDRAFT_77319</name>
</gene>
<dbReference type="OMA" id="KWRIFTH"/>
<dbReference type="KEGG" id="gtr:GLOTRDRAFT_77319"/>
<keyword evidence="10" id="KW-1185">Reference proteome</keyword>
<feature type="transmembrane region" description="Helical" evidence="7">
    <location>
        <begin position="187"/>
        <end position="213"/>
    </location>
</feature>
<sequence>MAPTPPPSPEQGQGPPPSAGEGTNATLSEAPLPFPSESRGSDTPTTRAGSTKSLHRREKPSALTRLRGARHNPNLTLVNSGSVARDHLANERTVLAYVRTSLALSSMGVGILKRRYSRCFATDALASAALVQLFTLSNSSGESNKTIHIYARPLGAAGVALGLVTLFIGVVRYFTVQIALTEGKYPVARITVLFVGAVLTALICVVFGILVAARS</sequence>
<evidence type="ECO:0000313" key="9">
    <source>
        <dbReference type="EMBL" id="EPQ54666.1"/>
    </source>
</evidence>
<evidence type="ECO:0000256" key="6">
    <source>
        <dbReference type="SAM" id="MobiDB-lite"/>
    </source>
</evidence>
<dbReference type="EMBL" id="KB469303">
    <property type="protein sequence ID" value="EPQ54666.1"/>
    <property type="molecule type" value="Genomic_DNA"/>
</dbReference>
<evidence type="ECO:0000256" key="5">
    <source>
        <dbReference type="ARBA" id="ARBA00023136"/>
    </source>
</evidence>
<evidence type="ECO:0000313" key="10">
    <source>
        <dbReference type="Proteomes" id="UP000030669"/>
    </source>
</evidence>
<keyword evidence="2" id="KW-1003">Cell membrane</keyword>
<dbReference type="PANTHER" id="PTHR34187">
    <property type="entry name" value="FGR18P"/>
    <property type="match status" value="1"/>
</dbReference>
<dbReference type="Proteomes" id="UP000030669">
    <property type="component" value="Unassembled WGS sequence"/>
</dbReference>
<evidence type="ECO:0000256" key="1">
    <source>
        <dbReference type="ARBA" id="ARBA00004651"/>
    </source>
</evidence>
<dbReference type="PANTHER" id="PTHR34187:SF2">
    <property type="entry name" value="DUF202 DOMAIN-CONTAINING PROTEIN"/>
    <property type="match status" value="1"/>
</dbReference>
<keyword evidence="5 7" id="KW-0472">Membrane</keyword>
<evidence type="ECO:0000259" key="8">
    <source>
        <dbReference type="Pfam" id="PF02656"/>
    </source>
</evidence>
<evidence type="ECO:0000256" key="7">
    <source>
        <dbReference type="SAM" id="Phobius"/>
    </source>
</evidence>
<feature type="domain" description="DUF202" evidence="8">
    <location>
        <begin position="85"/>
        <end position="177"/>
    </location>
</feature>
<dbReference type="eggNOG" id="ENOG502STGT">
    <property type="taxonomic scope" value="Eukaryota"/>
</dbReference>
<name>S7Q3T5_GLOTA</name>
<feature type="transmembrane region" description="Helical" evidence="7">
    <location>
        <begin position="154"/>
        <end position="175"/>
    </location>
</feature>
<protein>
    <recommendedName>
        <fullName evidence="8">DUF202 domain-containing protein</fullName>
    </recommendedName>
</protein>
<reference evidence="9 10" key="1">
    <citation type="journal article" date="2012" name="Science">
        <title>The Paleozoic origin of enzymatic lignin decomposition reconstructed from 31 fungal genomes.</title>
        <authorList>
            <person name="Floudas D."/>
            <person name="Binder M."/>
            <person name="Riley R."/>
            <person name="Barry K."/>
            <person name="Blanchette R.A."/>
            <person name="Henrissat B."/>
            <person name="Martinez A.T."/>
            <person name="Otillar R."/>
            <person name="Spatafora J.W."/>
            <person name="Yadav J.S."/>
            <person name="Aerts A."/>
            <person name="Benoit I."/>
            <person name="Boyd A."/>
            <person name="Carlson A."/>
            <person name="Copeland A."/>
            <person name="Coutinho P.M."/>
            <person name="de Vries R.P."/>
            <person name="Ferreira P."/>
            <person name="Findley K."/>
            <person name="Foster B."/>
            <person name="Gaskell J."/>
            <person name="Glotzer D."/>
            <person name="Gorecki P."/>
            <person name="Heitman J."/>
            <person name="Hesse C."/>
            <person name="Hori C."/>
            <person name="Igarashi K."/>
            <person name="Jurgens J.A."/>
            <person name="Kallen N."/>
            <person name="Kersten P."/>
            <person name="Kohler A."/>
            <person name="Kuees U."/>
            <person name="Kumar T.K.A."/>
            <person name="Kuo A."/>
            <person name="LaButti K."/>
            <person name="Larrondo L.F."/>
            <person name="Lindquist E."/>
            <person name="Ling A."/>
            <person name="Lombard V."/>
            <person name="Lucas S."/>
            <person name="Lundell T."/>
            <person name="Martin R."/>
            <person name="McLaughlin D.J."/>
            <person name="Morgenstern I."/>
            <person name="Morin E."/>
            <person name="Murat C."/>
            <person name="Nagy L.G."/>
            <person name="Nolan M."/>
            <person name="Ohm R.A."/>
            <person name="Patyshakuliyeva A."/>
            <person name="Rokas A."/>
            <person name="Ruiz-Duenas F.J."/>
            <person name="Sabat G."/>
            <person name="Salamov A."/>
            <person name="Samejima M."/>
            <person name="Schmutz J."/>
            <person name="Slot J.C."/>
            <person name="St John F."/>
            <person name="Stenlid J."/>
            <person name="Sun H."/>
            <person name="Sun S."/>
            <person name="Syed K."/>
            <person name="Tsang A."/>
            <person name="Wiebenga A."/>
            <person name="Young D."/>
            <person name="Pisabarro A."/>
            <person name="Eastwood D.C."/>
            <person name="Martin F."/>
            <person name="Cullen D."/>
            <person name="Grigoriev I.V."/>
            <person name="Hibbett D.S."/>
        </authorList>
    </citation>
    <scope>NUCLEOTIDE SEQUENCE [LARGE SCALE GENOMIC DNA]</scope>
    <source>
        <strain evidence="9 10">ATCC 11539</strain>
    </source>
</reference>
<dbReference type="AlphaFoldDB" id="S7Q3T5"/>
<dbReference type="GeneID" id="19308696"/>
<evidence type="ECO:0000256" key="2">
    <source>
        <dbReference type="ARBA" id="ARBA00022475"/>
    </source>
</evidence>
<dbReference type="OrthoDB" id="199599at2759"/>
<dbReference type="InterPro" id="IPR003807">
    <property type="entry name" value="DUF202"/>
</dbReference>
<accession>S7Q3T5</accession>
<evidence type="ECO:0000256" key="4">
    <source>
        <dbReference type="ARBA" id="ARBA00022989"/>
    </source>
</evidence>
<dbReference type="Pfam" id="PF02656">
    <property type="entry name" value="DUF202"/>
    <property type="match status" value="1"/>
</dbReference>
<dbReference type="HOGENOM" id="CLU_053359_3_2_1"/>
<dbReference type="InterPro" id="IPR052053">
    <property type="entry name" value="IM_YidH-like"/>
</dbReference>
<comment type="subcellular location">
    <subcellularLocation>
        <location evidence="1">Cell membrane</location>
        <topology evidence="1">Multi-pass membrane protein</topology>
    </subcellularLocation>
</comment>
<keyword evidence="4 7" id="KW-1133">Transmembrane helix</keyword>
<dbReference type="RefSeq" id="XP_007866935.1">
    <property type="nucleotide sequence ID" value="XM_007868744.1"/>
</dbReference>
<dbReference type="GO" id="GO:0005886">
    <property type="term" value="C:plasma membrane"/>
    <property type="evidence" value="ECO:0007669"/>
    <property type="project" value="UniProtKB-SubCell"/>
</dbReference>
<feature type="compositionally biased region" description="Polar residues" evidence="6">
    <location>
        <begin position="41"/>
        <end position="52"/>
    </location>
</feature>